<dbReference type="InterPro" id="IPR023620">
    <property type="entry name" value="SmpB"/>
</dbReference>
<evidence type="ECO:0000313" key="5">
    <source>
        <dbReference type="EMBL" id="OGZ03892.1"/>
    </source>
</evidence>
<gene>
    <name evidence="3" type="primary">smpB</name>
    <name evidence="5" type="ORF">A2648_00615</name>
</gene>
<dbReference type="Gene3D" id="2.40.280.10">
    <property type="match status" value="1"/>
</dbReference>
<dbReference type="CDD" id="cd09294">
    <property type="entry name" value="SmpB"/>
    <property type="match status" value="1"/>
</dbReference>
<comment type="subcellular location">
    <subcellularLocation>
        <location evidence="3">Cytoplasm</location>
    </subcellularLocation>
    <text evidence="3">The tmRNA-SmpB complex associates with stalled 70S ribosomes.</text>
</comment>
<dbReference type="PANTHER" id="PTHR30308">
    <property type="entry name" value="TMRNA-BINDING COMPONENT OF TRANS-TRANSLATION TAGGING COMPLEX"/>
    <property type="match status" value="1"/>
</dbReference>
<dbReference type="NCBIfam" id="NF003843">
    <property type="entry name" value="PRK05422.1"/>
    <property type="match status" value="1"/>
</dbReference>
<protein>
    <recommendedName>
        <fullName evidence="3">SsrA-binding protein</fullName>
    </recommendedName>
    <alternativeName>
        <fullName evidence="3">Small protein B</fullName>
    </alternativeName>
</protein>
<dbReference type="GO" id="GO:0005829">
    <property type="term" value="C:cytosol"/>
    <property type="evidence" value="ECO:0007669"/>
    <property type="project" value="TreeGrafter"/>
</dbReference>
<evidence type="ECO:0000256" key="1">
    <source>
        <dbReference type="ARBA" id="ARBA00022490"/>
    </source>
</evidence>
<evidence type="ECO:0000256" key="4">
    <source>
        <dbReference type="SAM" id="MobiDB-lite"/>
    </source>
</evidence>
<keyword evidence="2 3" id="KW-0694">RNA-binding</keyword>
<dbReference type="SUPFAM" id="SSF74982">
    <property type="entry name" value="Small protein B (SmpB)"/>
    <property type="match status" value="1"/>
</dbReference>
<accession>A0A1G2CRQ0</accession>
<dbReference type="NCBIfam" id="TIGR00086">
    <property type="entry name" value="smpB"/>
    <property type="match status" value="1"/>
</dbReference>
<reference evidence="5 6" key="1">
    <citation type="journal article" date="2016" name="Nat. Commun.">
        <title>Thousands of microbial genomes shed light on interconnected biogeochemical processes in an aquifer system.</title>
        <authorList>
            <person name="Anantharaman K."/>
            <person name="Brown C.T."/>
            <person name="Hug L.A."/>
            <person name="Sharon I."/>
            <person name="Castelle C.J."/>
            <person name="Probst A.J."/>
            <person name="Thomas B.C."/>
            <person name="Singh A."/>
            <person name="Wilkins M.J."/>
            <person name="Karaoz U."/>
            <person name="Brodie E.L."/>
            <person name="Williams K.H."/>
            <person name="Hubbard S.S."/>
            <person name="Banfield J.F."/>
        </authorList>
    </citation>
    <scope>NUCLEOTIDE SEQUENCE [LARGE SCALE GENOMIC DNA]</scope>
</reference>
<dbReference type="Proteomes" id="UP000178841">
    <property type="component" value="Unassembled WGS sequence"/>
</dbReference>
<dbReference type="GO" id="GO:0070929">
    <property type="term" value="P:trans-translation"/>
    <property type="evidence" value="ECO:0007669"/>
    <property type="project" value="UniProtKB-UniRule"/>
</dbReference>
<dbReference type="STRING" id="1798657.A2648_00615"/>
<dbReference type="EMBL" id="MHLH01000014">
    <property type="protein sequence ID" value="OGZ03892.1"/>
    <property type="molecule type" value="Genomic_DNA"/>
</dbReference>
<evidence type="ECO:0000256" key="3">
    <source>
        <dbReference type="HAMAP-Rule" id="MF_00023"/>
    </source>
</evidence>
<comment type="function">
    <text evidence="3">Required for rescue of stalled ribosomes mediated by trans-translation. Binds to transfer-messenger RNA (tmRNA), required for stable association of tmRNA with ribosomes. tmRNA and SmpB together mimic tRNA shape, replacing the anticodon stem-loop with SmpB. tmRNA is encoded by the ssrA gene; the 2 termini fold to resemble tRNA(Ala) and it encodes a 'tag peptide', a short internal open reading frame. During trans-translation Ala-aminoacylated tmRNA acts like a tRNA, entering the A-site of stalled ribosomes, displacing the stalled mRNA. The ribosome then switches to translate the ORF on the tmRNA; the nascent peptide is terminated with the 'tag peptide' encoded by the tmRNA and targeted for degradation. The ribosome is freed to recommence translation, which seems to be the essential function of trans-translation.</text>
</comment>
<dbReference type="PANTHER" id="PTHR30308:SF2">
    <property type="entry name" value="SSRA-BINDING PROTEIN"/>
    <property type="match status" value="1"/>
</dbReference>
<dbReference type="Pfam" id="PF01668">
    <property type="entry name" value="SmpB"/>
    <property type="match status" value="1"/>
</dbReference>
<evidence type="ECO:0000313" key="6">
    <source>
        <dbReference type="Proteomes" id="UP000178841"/>
    </source>
</evidence>
<dbReference type="InterPro" id="IPR000037">
    <property type="entry name" value="SsrA-bd_prot"/>
</dbReference>
<name>A0A1G2CRQ0_9BACT</name>
<dbReference type="GO" id="GO:0003723">
    <property type="term" value="F:RNA binding"/>
    <property type="evidence" value="ECO:0007669"/>
    <property type="project" value="UniProtKB-UniRule"/>
</dbReference>
<dbReference type="HAMAP" id="MF_00023">
    <property type="entry name" value="SmpB"/>
    <property type="match status" value="1"/>
</dbReference>
<keyword evidence="1 3" id="KW-0963">Cytoplasm</keyword>
<dbReference type="AlphaFoldDB" id="A0A1G2CRQ0"/>
<comment type="similarity">
    <text evidence="3">Belongs to the SmpB family.</text>
</comment>
<comment type="caution">
    <text evidence="5">The sequence shown here is derived from an EMBL/GenBank/DDBJ whole genome shotgun (WGS) entry which is preliminary data.</text>
</comment>
<feature type="region of interest" description="Disordered" evidence="4">
    <location>
        <begin position="123"/>
        <end position="148"/>
    </location>
</feature>
<feature type="compositionally biased region" description="Basic and acidic residues" evidence="4">
    <location>
        <begin position="127"/>
        <end position="142"/>
    </location>
</feature>
<evidence type="ECO:0000256" key="2">
    <source>
        <dbReference type="ARBA" id="ARBA00022884"/>
    </source>
</evidence>
<organism evidence="5 6">
    <name type="scientific">Candidatus Lloydbacteria bacterium RIFCSPHIGHO2_01_FULL_41_20</name>
    <dbReference type="NCBI Taxonomy" id="1798657"/>
    <lineage>
        <taxon>Bacteria</taxon>
        <taxon>Candidatus Lloydiibacteriota</taxon>
    </lineage>
</organism>
<proteinExistence type="inferred from homology"/>
<sequence>MSLLENKKAGFKYELLEKYEGGIELFGYEVKSIRNHQGSLDGAHVIVRGGEAYLVGAHIPPYQPANTPKNYDPMRTRKILLTKKEIAELGGQESKRGLTIVPLSMYNKNSKIKVLLAVARGKKKHDKREMLKKRDDEREMGRSLKTSK</sequence>
<dbReference type="GO" id="GO:0070930">
    <property type="term" value="P:trans-translation-dependent protein tagging"/>
    <property type="evidence" value="ECO:0007669"/>
    <property type="project" value="TreeGrafter"/>
</dbReference>